<gene>
    <name evidence="1" type="ORF">L873DRAFT_1818891</name>
</gene>
<organism evidence="1 2">
    <name type="scientific">Choiromyces venosus 120613-1</name>
    <dbReference type="NCBI Taxonomy" id="1336337"/>
    <lineage>
        <taxon>Eukaryota</taxon>
        <taxon>Fungi</taxon>
        <taxon>Dikarya</taxon>
        <taxon>Ascomycota</taxon>
        <taxon>Pezizomycotina</taxon>
        <taxon>Pezizomycetes</taxon>
        <taxon>Pezizales</taxon>
        <taxon>Tuberaceae</taxon>
        <taxon>Choiromyces</taxon>
    </lineage>
</organism>
<dbReference type="AlphaFoldDB" id="A0A3N4J0R3"/>
<evidence type="ECO:0000313" key="2">
    <source>
        <dbReference type="Proteomes" id="UP000276215"/>
    </source>
</evidence>
<accession>A0A3N4J0R3</accession>
<dbReference type="EMBL" id="ML120489">
    <property type="protein sequence ID" value="RPA91715.1"/>
    <property type="molecule type" value="Genomic_DNA"/>
</dbReference>
<name>A0A3N4J0R3_9PEZI</name>
<proteinExistence type="predicted"/>
<evidence type="ECO:0000313" key="1">
    <source>
        <dbReference type="EMBL" id="RPA91715.1"/>
    </source>
</evidence>
<reference evidence="1 2" key="1">
    <citation type="journal article" date="2018" name="Nat. Ecol. Evol.">
        <title>Pezizomycetes genomes reveal the molecular basis of ectomycorrhizal truffle lifestyle.</title>
        <authorList>
            <person name="Murat C."/>
            <person name="Payen T."/>
            <person name="Noel B."/>
            <person name="Kuo A."/>
            <person name="Morin E."/>
            <person name="Chen J."/>
            <person name="Kohler A."/>
            <person name="Krizsan K."/>
            <person name="Balestrini R."/>
            <person name="Da Silva C."/>
            <person name="Montanini B."/>
            <person name="Hainaut M."/>
            <person name="Levati E."/>
            <person name="Barry K.W."/>
            <person name="Belfiori B."/>
            <person name="Cichocki N."/>
            <person name="Clum A."/>
            <person name="Dockter R.B."/>
            <person name="Fauchery L."/>
            <person name="Guy J."/>
            <person name="Iotti M."/>
            <person name="Le Tacon F."/>
            <person name="Lindquist E.A."/>
            <person name="Lipzen A."/>
            <person name="Malagnac F."/>
            <person name="Mello A."/>
            <person name="Molinier V."/>
            <person name="Miyauchi S."/>
            <person name="Poulain J."/>
            <person name="Riccioni C."/>
            <person name="Rubini A."/>
            <person name="Sitrit Y."/>
            <person name="Splivallo R."/>
            <person name="Traeger S."/>
            <person name="Wang M."/>
            <person name="Zifcakova L."/>
            <person name="Wipf D."/>
            <person name="Zambonelli A."/>
            <person name="Paolocci F."/>
            <person name="Nowrousian M."/>
            <person name="Ottonello S."/>
            <person name="Baldrian P."/>
            <person name="Spatafora J.W."/>
            <person name="Henrissat B."/>
            <person name="Nagy L.G."/>
            <person name="Aury J.M."/>
            <person name="Wincker P."/>
            <person name="Grigoriev I.V."/>
            <person name="Bonfante P."/>
            <person name="Martin F.M."/>
        </authorList>
    </citation>
    <scope>NUCLEOTIDE SEQUENCE [LARGE SCALE GENOMIC DNA]</scope>
    <source>
        <strain evidence="1 2">120613-1</strain>
    </source>
</reference>
<dbReference type="Proteomes" id="UP000276215">
    <property type="component" value="Unassembled WGS sequence"/>
</dbReference>
<keyword evidence="2" id="KW-1185">Reference proteome</keyword>
<protein>
    <submittedName>
        <fullName evidence="1">Uncharacterized protein</fullName>
    </submittedName>
</protein>
<sequence length="64" mass="7259">MCCNLAHKRSLAVQEVSSTGQPIQEISSLDWAIRRLENFLERLPVVGFLYAPSHHVALVLTRTR</sequence>